<accession>A0A1J5PFG5</accession>
<comment type="caution">
    <text evidence="1">The sequence shown here is derived from an EMBL/GenBank/DDBJ whole genome shotgun (WGS) entry which is preliminary data.</text>
</comment>
<dbReference type="EMBL" id="MLJW01004357">
    <property type="protein sequence ID" value="OIQ70118.1"/>
    <property type="molecule type" value="Genomic_DNA"/>
</dbReference>
<protein>
    <submittedName>
        <fullName evidence="1">Uncharacterized protein</fullName>
    </submittedName>
</protein>
<evidence type="ECO:0000313" key="1">
    <source>
        <dbReference type="EMBL" id="OIQ70118.1"/>
    </source>
</evidence>
<sequence length="199" mass="21966">MKTGIDHFIEVVWRNVGGHADRNAARAIDQQIGQSRGQHQRLFFRPVVVGSKVHGFLVQISQQLMRNFGQPDFGVAHGSGVVAVNRAEITLTINQHMAHGKGLRHTHDGVIHRLVSMRVILTNHITHNTRRFFIRLVPVVAELMHGKQYTPVHRFEAIARVGQSPSNDHAHGVIQVAAAHFVGQTGGQGFFGELGHGTT</sequence>
<proteinExistence type="predicted"/>
<organism evidence="1">
    <name type="scientific">mine drainage metagenome</name>
    <dbReference type="NCBI Taxonomy" id="410659"/>
    <lineage>
        <taxon>unclassified sequences</taxon>
        <taxon>metagenomes</taxon>
        <taxon>ecological metagenomes</taxon>
    </lineage>
</organism>
<reference evidence="1" key="1">
    <citation type="submission" date="2016-10" db="EMBL/GenBank/DDBJ databases">
        <title>Sequence of Gallionella enrichment culture.</title>
        <authorList>
            <person name="Poehlein A."/>
            <person name="Muehling M."/>
            <person name="Daniel R."/>
        </authorList>
    </citation>
    <scope>NUCLEOTIDE SEQUENCE</scope>
</reference>
<name>A0A1J5PFG5_9ZZZZ</name>
<dbReference type="AlphaFoldDB" id="A0A1J5PFG5"/>
<gene>
    <name evidence="1" type="ORF">GALL_482710</name>
</gene>